<sequence>MSGIHTRHWPGDPDRPALALHCMMGSGRYWGPIAERLAGRVDLTGFDMPSHGRSDPWQRGPDDPDFHTAVTRIAASFIERPLDLIGHSLGATIALRIAVAAPEAVRSLTLIEPVLFAAARPDPAQAAFDSDLERAFAEDRLDDAATAFMSWWGGQDISTLPDEARAVFFQQIPLIAETTDTLMHDKAGILRDGGLEAIDAPVLLISGQQSPPIVQDIADALAARLPDVGRATVPGAGHMSPITHPTEVAGLIAVNLDRA</sequence>
<organism evidence="2 3">
    <name type="scientific">Paracoccus caeni</name>
    <dbReference type="NCBI Taxonomy" id="657651"/>
    <lineage>
        <taxon>Bacteria</taxon>
        <taxon>Pseudomonadati</taxon>
        <taxon>Pseudomonadota</taxon>
        <taxon>Alphaproteobacteria</taxon>
        <taxon>Rhodobacterales</taxon>
        <taxon>Paracoccaceae</taxon>
        <taxon>Paracoccus</taxon>
    </lineage>
</organism>
<gene>
    <name evidence="2" type="ORF">JJJ17_17650</name>
</gene>
<proteinExistence type="predicted"/>
<dbReference type="SUPFAM" id="SSF53474">
    <property type="entry name" value="alpha/beta-Hydrolases"/>
    <property type="match status" value="1"/>
</dbReference>
<reference evidence="2" key="1">
    <citation type="submission" date="2021-01" db="EMBL/GenBank/DDBJ databases">
        <title>Paracoccus amoyensis sp. nov., isolated from the surface seawater along the coast of Xiamen Island, China.</title>
        <authorList>
            <person name="Lyu L."/>
        </authorList>
    </citation>
    <scope>NUCLEOTIDE SEQUENCE</scope>
    <source>
        <strain evidence="2">MJ17</strain>
    </source>
</reference>
<dbReference type="PANTHER" id="PTHR43194:SF2">
    <property type="entry name" value="PEROXISOMAL MEMBRANE PROTEIN LPX1"/>
    <property type="match status" value="1"/>
</dbReference>
<protein>
    <submittedName>
        <fullName evidence="2">Alpha/beta hydrolase</fullName>
    </submittedName>
</protein>
<evidence type="ECO:0000259" key="1">
    <source>
        <dbReference type="Pfam" id="PF12697"/>
    </source>
</evidence>
<comment type="caution">
    <text evidence="2">The sequence shown here is derived from an EMBL/GenBank/DDBJ whole genome shotgun (WGS) entry which is preliminary data.</text>
</comment>
<dbReference type="AlphaFoldDB" id="A0A934SF61"/>
<dbReference type="EMBL" id="JAEPRQ010000009">
    <property type="protein sequence ID" value="MBK4217761.1"/>
    <property type="molecule type" value="Genomic_DNA"/>
</dbReference>
<keyword evidence="2" id="KW-0378">Hydrolase</keyword>
<dbReference type="InterPro" id="IPR050228">
    <property type="entry name" value="Carboxylesterase_BioH"/>
</dbReference>
<evidence type="ECO:0000313" key="3">
    <source>
        <dbReference type="Proteomes" id="UP000640485"/>
    </source>
</evidence>
<dbReference type="InterPro" id="IPR000073">
    <property type="entry name" value="AB_hydrolase_1"/>
</dbReference>
<dbReference type="Gene3D" id="3.40.50.1820">
    <property type="entry name" value="alpha/beta hydrolase"/>
    <property type="match status" value="1"/>
</dbReference>
<dbReference type="PANTHER" id="PTHR43194">
    <property type="entry name" value="HYDROLASE ALPHA/BETA FOLD FAMILY"/>
    <property type="match status" value="1"/>
</dbReference>
<keyword evidence="3" id="KW-1185">Reference proteome</keyword>
<dbReference type="InterPro" id="IPR029058">
    <property type="entry name" value="AB_hydrolase_fold"/>
</dbReference>
<accession>A0A934SF61</accession>
<dbReference type="RefSeq" id="WP_200688856.1">
    <property type="nucleotide sequence ID" value="NZ_JAEPRQ010000009.1"/>
</dbReference>
<evidence type="ECO:0000313" key="2">
    <source>
        <dbReference type="EMBL" id="MBK4217761.1"/>
    </source>
</evidence>
<dbReference type="Proteomes" id="UP000640485">
    <property type="component" value="Unassembled WGS sequence"/>
</dbReference>
<name>A0A934SF61_9RHOB</name>
<dbReference type="Pfam" id="PF12697">
    <property type="entry name" value="Abhydrolase_6"/>
    <property type="match status" value="1"/>
</dbReference>
<feature type="domain" description="AB hydrolase-1" evidence="1">
    <location>
        <begin position="19"/>
        <end position="249"/>
    </location>
</feature>
<dbReference type="GO" id="GO:0016787">
    <property type="term" value="F:hydrolase activity"/>
    <property type="evidence" value="ECO:0007669"/>
    <property type="project" value="UniProtKB-KW"/>
</dbReference>